<comment type="caution">
    <text evidence="1">The sequence shown here is derived from an EMBL/GenBank/DDBJ whole genome shotgun (WGS) entry which is preliminary data.</text>
</comment>
<name>A0AAV6Q8P2_SOLSE</name>
<dbReference type="EMBL" id="JAGKHQ010000019">
    <property type="protein sequence ID" value="KAG7483309.1"/>
    <property type="molecule type" value="Genomic_DNA"/>
</dbReference>
<dbReference type="Proteomes" id="UP000693946">
    <property type="component" value="Linkage Group LG7"/>
</dbReference>
<protein>
    <submittedName>
        <fullName evidence="1">Uncharacterized protein</fullName>
    </submittedName>
</protein>
<dbReference type="AlphaFoldDB" id="A0AAV6Q8P2"/>
<sequence length="165" mass="18875">MHRNPVERRAVSKGCYEIHRDARTAFILGDCWGFLDKQLRWSRILLLRHAKGNKPFTESVLQFGTWSPRPALLYPGIVTHGCRFFHTDTDRRDSSAVRIYFRVKKDRKKRGFTEQGSSPSSSRRNCVKVSVFVVFGALLSVNVDRHVRSDYGSWIVCGISTVLGS</sequence>
<evidence type="ECO:0000313" key="1">
    <source>
        <dbReference type="EMBL" id="KAG7483309.1"/>
    </source>
</evidence>
<gene>
    <name evidence="1" type="ORF">JOB18_045081</name>
</gene>
<evidence type="ECO:0000313" key="2">
    <source>
        <dbReference type="Proteomes" id="UP000693946"/>
    </source>
</evidence>
<organism evidence="1 2">
    <name type="scientific">Solea senegalensis</name>
    <name type="common">Senegalese sole</name>
    <dbReference type="NCBI Taxonomy" id="28829"/>
    <lineage>
        <taxon>Eukaryota</taxon>
        <taxon>Metazoa</taxon>
        <taxon>Chordata</taxon>
        <taxon>Craniata</taxon>
        <taxon>Vertebrata</taxon>
        <taxon>Euteleostomi</taxon>
        <taxon>Actinopterygii</taxon>
        <taxon>Neopterygii</taxon>
        <taxon>Teleostei</taxon>
        <taxon>Neoteleostei</taxon>
        <taxon>Acanthomorphata</taxon>
        <taxon>Carangaria</taxon>
        <taxon>Pleuronectiformes</taxon>
        <taxon>Pleuronectoidei</taxon>
        <taxon>Soleidae</taxon>
        <taxon>Solea</taxon>
    </lineage>
</organism>
<reference evidence="1 2" key="1">
    <citation type="journal article" date="2021" name="Sci. Rep.">
        <title>Chromosome anchoring in Senegalese sole (Solea senegalensis) reveals sex-associated markers and genome rearrangements in flatfish.</title>
        <authorList>
            <person name="Guerrero-Cozar I."/>
            <person name="Gomez-Garrido J."/>
            <person name="Berbel C."/>
            <person name="Martinez-Blanch J.F."/>
            <person name="Alioto T."/>
            <person name="Claros M.G."/>
            <person name="Gagnaire P.A."/>
            <person name="Manchado M."/>
        </authorList>
    </citation>
    <scope>NUCLEOTIDE SEQUENCE [LARGE SCALE GENOMIC DNA]</scope>
    <source>
        <strain evidence="1">Sse05_10M</strain>
    </source>
</reference>
<proteinExistence type="predicted"/>
<accession>A0AAV6Q8P2</accession>
<keyword evidence="2" id="KW-1185">Reference proteome</keyword>